<keyword evidence="13" id="KW-1185">Reference proteome</keyword>
<dbReference type="PANTHER" id="PTHR22600">
    <property type="entry name" value="BETA-HEXOSAMINIDASE"/>
    <property type="match status" value="1"/>
</dbReference>
<dbReference type="InterPro" id="IPR015883">
    <property type="entry name" value="Glyco_hydro_20_cat"/>
</dbReference>
<dbReference type="SUPFAM" id="SSF51445">
    <property type="entry name" value="(Trans)glycosidases"/>
    <property type="match status" value="1"/>
</dbReference>
<dbReference type="Gene3D" id="3.30.379.10">
    <property type="entry name" value="Chitobiase/beta-hexosaminidase domain 2-like"/>
    <property type="match status" value="1"/>
</dbReference>
<reference evidence="13" key="1">
    <citation type="submission" date="2020-01" db="EMBL/GenBank/DDBJ databases">
        <title>Draft genome sequence of the Termite Coptotermes fromosanus.</title>
        <authorList>
            <person name="Itakura S."/>
            <person name="Yosikawa Y."/>
            <person name="Umezawa K."/>
        </authorList>
    </citation>
    <scope>NUCLEOTIDE SEQUENCE [LARGE SCALE GENOMIC DNA]</scope>
</reference>
<feature type="domain" description="Beta-hexosaminidase eukaryotic type N-terminal" evidence="11">
    <location>
        <begin position="96"/>
        <end position="219"/>
    </location>
</feature>
<dbReference type="AlphaFoldDB" id="A0A6L2P7U8"/>
<evidence type="ECO:0000256" key="7">
    <source>
        <dbReference type="PIRNR" id="PIRNR001093"/>
    </source>
</evidence>
<name>A0A6L2P7U8_COPFO</name>
<keyword evidence="4 7" id="KW-0378">Hydrolase</keyword>
<evidence type="ECO:0000256" key="5">
    <source>
        <dbReference type="ARBA" id="ARBA00023180"/>
    </source>
</evidence>
<protein>
    <recommendedName>
        <fullName evidence="7">Beta-hexosaminidase</fullName>
        <ecNumber evidence="7">3.2.1.52</ecNumber>
    </recommendedName>
</protein>
<keyword evidence="9" id="KW-1133">Transmembrane helix</keyword>
<dbReference type="InterPro" id="IPR025705">
    <property type="entry name" value="Beta_hexosaminidase_sua/sub"/>
</dbReference>
<evidence type="ECO:0000256" key="6">
    <source>
        <dbReference type="ARBA" id="ARBA00023295"/>
    </source>
</evidence>
<evidence type="ECO:0000256" key="2">
    <source>
        <dbReference type="ARBA" id="ARBA00006285"/>
    </source>
</evidence>
<dbReference type="GO" id="GO:0016231">
    <property type="term" value="F:beta-N-acetylglucosaminidase activity"/>
    <property type="evidence" value="ECO:0007669"/>
    <property type="project" value="TreeGrafter"/>
</dbReference>
<dbReference type="PANTHER" id="PTHR22600:SF3">
    <property type="entry name" value="BETA-HEXOSAMINIDASE FDL-RELATED"/>
    <property type="match status" value="1"/>
</dbReference>
<dbReference type="Gene3D" id="3.20.20.80">
    <property type="entry name" value="Glycosidases"/>
    <property type="match status" value="1"/>
</dbReference>
<proteinExistence type="inferred from homology"/>
<evidence type="ECO:0000259" key="10">
    <source>
        <dbReference type="Pfam" id="PF00728"/>
    </source>
</evidence>
<comment type="similarity">
    <text evidence="2 7">Belongs to the glycosyl hydrolase 20 family.</text>
</comment>
<evidence type="ECO:0000259" key="11">
    <source>
        <dbReference type="Pfam" id="PF14845"/>
    </source>
</evidence>
<accession>A0A6L2P7U8</accession>
<dbReference type="Pfam" id="PF00728">
    <property type="entry name" value="Glyco_hydro_20"/>
    <property type="match status" value="1"/>
</dbReference>
<keyword evidence="9" id="KW-0472">Membrane</keyword>
<dbReference type="OrthoDB" id="428480at2759"/>
<evidence type="ECO:0000256" key="9">
    <source>
        <dbReference type="SAM" id="Phobius"/>
    </source>
</evidence>
<dbReference type="InterPro" id="IPR029018">
    <property type="entry name" value="Hex-like_dom2"/>
</dbReference>
<feature type="active site" description="Proton donor" evidence="8">
    <location>
        <position position="401"/>
    </location>
</feature>
<dbReference type="SUPFAM" id="SSF55545">
    <property type="entry name" value="beta-N-acetylhexosaminidase-like domain"/>
    <property type="match status" value="1"/>
</dbReference>
<dbReference type="InterPro" id="IPR029019">
    <property type="entry name" value="HEX_eukaryotic_N"/>
</dbReference>
<keyword evidence="3" id="KW-0732">Signal</keyword>
<dbReference type="PIRSF" id="PIRSF001093">
    <property type="entry name" value="B-hxosamndse_ab_euk"/>
    <property type="match status" value="1"/>
</dbReference>
<keyword evidence="6 7" id="KW-0326">Glycosidase</keyword>
<evidence type="ECO:0000256" key="1">
    <source>
        <dbReference type="ARBA" id="ARBA00001231"/>
    </source>
</evidence>
<feature type="transmembrane region" description="Helical" evidence="9">
    <location>
        <begin position="21"/>
        <end position="40"/>
    </location>
</feature>
<comment type="catalytic activity">
    <reaction evidence="1 7">
        <text>Hydrolysis of terminal non-reducing N-acetyl-D-hexosamine residues in N-acetyl-beta-D-hexosaminides.</text>
        <dbReference type="EC" id="3.2.1.52"/>
    </reaction>
</comment>
<evidence type="ECO:0000256" key="4">
    <source>
        <dbReference type="ARBA" id="ARBA00022801"/>
    </source>
</evidence>
<dbReference type="InterPro" id="IPR017853">
    <property type="entry name" value="GH"/>
</dbReference>
<dbReference type="PRINTS" id="PR00738">
    <property type="entry name" value="GLHYDRLASE20"/>
</dbReference>
<dbReference type="GO" id="GO:0005975">
    <property type="term" value="P:carbohydrate metabolic process"/>
    <property type="evidence" value="ECO:0007669"/>
    <property type="project" value="InterPro"/>
</dbReference>
<evidence type="ECO:0000256" key="8">
    <source>
        <dbReference type="PIRSR" id="PIRSR001093-1"/>
    </source>
</evidence>
<dbReference type="FunCoup" id="A0A6L2P7U8">
    <property type="interactions" value="1274"/>
</dbReference>
<evidence type="ECO:0000313" key="12">
    <source>
        <dbReference type="EMBL" id="GFG28266.1"/>
    </source>
</evidence>
<keyword evidence="5" id="KW-0325">Glycoprotein</keyword>
<dbReference type="Proteomes" id="UP000502823">
    <property type="component" value="Unassembled WGS sequence"/>
</dbReference>
<evidence type="ECO:0000256" key="3">
    <source>
        <dbReference type="ARBA" id="ARBA00022729"/>
    </source>
</evidence>
<dbReference type="InParanoid" id="A0A6L2P7U8"/>
<dbReference type="Pfam" id="PF14845">
    <property type="entry name" value="Glycohydro_20b2"/>
    <property type="match status" value="1"/>
</dbReference>
<dbReference type="FunFam" id="3.20.20.80:FF:000063">
    <property type="entry name" value="Beta-hexosaminidase"/>
    <property type="match status" value="1"/>
</dbReference>
<sequence>MGFGSSCFQMFVSASAGCLRKLLVALTLLTAGLIAILYYGRLEDLQPSFGSNTLRHCAVDNLWTWECEGQHCVRRESRGARTSLATCRMKCGSVPLWPQPTGVTDLASQSIPFRLKVLRLEVRSSYIRRLLQDAFDVFRSNLENLVPSSCPEEASKEHLHDFLVTLEVRSEDRQPLLKLATNESYQLLLQSAGAAKLRAEIRAQSFFGARHGLETLTQLVWWDDTSLRVLTRAHIIDAPRFAHRGVLLDTARNFLPIRSLRAAVDGLAACKLNTLHWHLSDSQSFPFDAQRLPNMARYGAYSSALVYSARDVAELVEYATVRGVRVVVELDAPAHAGNGWQWGPNLSVCVNQQPWSMFCGEPPCGQLNPDSEELYVVLGELYRDLVALTNVTDVFHVGGDELNLQCWARELRGPLTHEELLAKWAKFQKRVLQLLAGAMGGTLPRAVVLWSSQMTRPHYARMYLDPRVYVIQTWGASAWREAPALLQAGFRVILSHLDAWYLDCGFGDWHGGETGACSPVASWQTIYQHRPWTELVPRNLILGGEACLWGEMVDENSLDAKMWPRAAAFSERMWTDPAIDDATLRDAQVRLAVQRERLVARGIAADAMWPQWCDQNPDKCLEPLDTSHA</sequence>
<dbReference type="GO" id="GO:0005886">
    <property type="term" value="C:plasma membrane"/>
    <property type="evidence" value="ECO:0007669"/>
    <property type="project" value="TreeGrafter"/>
</dbReference>
<comment type="caution">
    <text evidence="12">The sequence shown here is derived from an EMBL/GenBank/DDBJ whole genome shotgun (WGS) entry which is preliminary data.</text>
</comment>
<gene>
    <name evidence="12" type="ORF">Cfor_01260</name>
</gene>
<feature type="domain" description="Glycoside hydrolase family 20 catalytic" evidence="10">
    <location>
        <begin position="241"/>
        <end position="576"/>
    </location>
</feature>
<dbReference type="EMBL" id="BLKM01009823">
    <property type="protein sequence ID" value="GFG28266.1"/>
    <property type="molecule type" value="Genomic_DNA"/>
</dbReference>
<dbReference type="EC" id="3.2.1.52" evidence="7"/>
<evidence type="ECO:0000313" key="13">
    <source>
        <dbReference type="Proteomes" id="UP000502823"/>
    </source>
</evidence>
<dbReference type="GO" id="GO:0030203">
    <property type="term" value="P:glycosaminoglycan metabolic process"/>
    <property type="evidence" value="ECO:0007669"/>
    <property type="project" value="TreeGrafter"/>
</dbReference>
<organism evidence="12 13">
    <name type="scientific">Coptotermes formosanus</name>
    <name type="common">Formosan subterranean termite</name>
    <dbReference type="NCBI Taxonomy" id="36987"/>
    <lineage>
        <taxon>Eukaryota</taxon>
        <taxon>Metazoa</taxon>
        <taxon>Ecdysozoa</taxon>
        <taxon>Arthropoda</taxon>
        <taxon>Hexapoda</taxon>
        <taxon>Insecta</taxon>
        <taxon>Pterygota</taxon>
        <taxon>Neoptera</taxon>
        <taxon>Polyneoptera</taxon>
        <taxon>Dictyoptera</taxon>
        <taxon>Blattodea</taxon>
        <taxon>Blattoidea</taxon>
        <taxon>Termitoidae</taxon>
        <taxon>Rhinotermitidae</taxon>
        <taxon>Coptotermes</taxon>
    </lineage>
</organism>
<keyword evidence="9" id="KW-0812">Transmembrane</keyword>